<dbReference type="STRING" id="1437059.A6A05_11820"/>
<name>A0A178MPP9_9PROT</name>
<dbReference type="Gene3D" id="3.40.50.300">
    <property type="entry name" value="P-loop containing nucleotide triphosphate hydrolases"/>
    <property type="match status" value="1"/>
</dbReference>
<dbReference type="AlphaFoldDB" id="A0A178MPP9"/>
<evidence type="ECO:0000313" key="1">
    <source>
        <dbReference type="EMBL" id="OAN50686.1"/>
    </source>
</evidence>
<keyword evidence="2" id="KW-1185">Reference proteome</keyword>
<dbReference type="InterPro" id="IPR027417">
    <property type="entry name" value="P-loop_NTPase"/>
</dbReference>
<dbReference type="Proteomes" id="UP000078543">
    <property type="component" value="Unassembled WGS sequence"/>
</dbReference>
<sequence>MEMSLSRPFIPAGPVSASFISHRAMITAIMGPIGGGKTSAALMKAIYIAREQNPDPDGVRRTRFAFIRKTYRDLERTLIKSWFDWVPQSLGDWKGGTGGQPAQHILRFRPQSPDGTTVECEVLFLAIGENSAEEALRGLEVTGFFLDEADTLDEEVLIYAISRAGRYPKTDPANGFPGPTWSGVWMAFNAPDTDNWVYRRFVDEQFEGHHFFRQPGGLEAGAENLANLPESYYQRAMMGQPDWWMRRMIHNQFGYSRDGKPVYPEFSERRHLAPTILRPTKGLPILIGLDGGRTPAAVLEQISPEGQRRTIAELVTDGMGATRFGRALRDFLDRDFAGLAFKGWGDPAASWAARDDEQERSWLEIVSNEARITFLPAPSNDPTIRLEAVRRDLLESIDGDTPAYLCSPACRVLVKGFLSHYRYRRMAVAGGARFDDRPEKNDWSHVHDAKQYVTIGDGGHVHALGRAKSRFSAPIQADTGFSVFGGRR</sequence>
<organism evidence="1 2">
    <name type="scientific">Magnetospirillum moscoviense</name>
    <dbReference type="NCBI Taxonomy" id="1437059"/>
    <lineage>
        <taxon>Bacteria</taxon>
        <taxon>Pseudomonadati</taxon>
        <taxon>Pseudomonadota</taxon>
        <taxon>Alphaproteobacteria</taxon>
        <taxon>Rhodospirillales</taxon>
        <taxon>Rhodospirillaceae</taxon>
        <taxon>Magnetospirillum</taxon>
    </lineage>
</organism>
<comment type="caution">
    <text evidence="1">The sequence shown here is derived from an EMBL/GenBank/DDBJ whole genome shotgun (WGS) entry which is preliminary data.</text>
</comment>
<evidence type="ECO:0000313" key="2">
    <source>
        <dbReference type="Proteomes" id="UP000078543"/>
    </source>
</evidence>
<gene>
    <name evidence="1" type="ORF">A6A05_11820</name>
</gene>
<evidence type="ECO:0008006" key="3">
    <source>
        <dbReference type="Google" id="ProtNLM"/>
    </source>
</evidence>
<dbReference type="EMBL" id="LWQU01000136">
    <property type="protein sequence ID" value="OAN50686.1"/>
    <property type="molecule type" value="Genomic_DNA"/>
</dbReference>
<reference evidence="1 2" key="1">
    <citation type="submission" date="2016-04" db="EMBL/GenBank/DDBJ databases">
        <title>Draft genome sequence of freshwater magnetotactic bacteria Magnetospirillum marisnigri SP-1 and Magnetospirillum moscoviense BB-1.</title>
        <authorList>
            <person name="Koziaeva V."/>
            <person name="Dziuba M.V."/>
            <person name="Ivanov T.M."/>
            <person name="Kuznetsov B."/>
            <person name="Grouzdev D.S."/>
        </authorList>
    </citation>
    <scope>NUCLEOTIDE SEQUENCE [LARGE SCALE GENOMIC DNA]</scope>
    <source>
        <strain evidence="1 2">BB-1</strain>
    </source>
</reference>
<proteinExistence type="predicted"/>
<accession>A0A178MPP9</accession>
<protein>
    <recommendedName>
        <fullName evidence="3">TerL</fullName>
    </recommendedName>
</protein>